<dbReference type="GO" id="GO:0009395">
    <property type="term" value="P:phospholipid catabolic process"/>
    <property type="evidence" value="ECO:0007669"/>
    <property type="project" value="TreeGrafter"/>
</dbReference>
<dbReference type="Pfam" id="PF04185">
    <property type="entry name" value="Phosphoesterase"/>
    <property type="match status" value="1"/>
</dbReference>
<name>A0A972NPG1_9BURK</name>
<keyword evidence="1" id="KW-0378">Hydrolase</keyword>
<evidence type="ECO:0000313" key="4">
    <source>
        <dbReference type="Proteomes" id="UP000655523"/>
    </source>
</evidence>
<evidence type="ECO:0008006" key="5">
    <source>
        <dbReference type="Google" id="ProtNLM"/>
    </source>
</evidence>
<evidence type="ECO:0000313" key="3">
    <source>
        <dbReference type="EMBL" id="NPT57371.1"/>
    </source>
</evidence>
<dbReference type="InterPro" id="IPR007312">
    <property type="entry name" value="Phosphoesterase"/>
</dbReference>
<evidence type="ECO:0000256" key="1">
    <source>
        <dbReference type="ARBA" id="ARBA00022801"/>
    </source>
</evidence>
<proteinExistence type="predicted"/>
<dbReference type="AlphaFoldDB" id="A0A972NPG1"/>
<comment type="caution">
    <text evidence="3">The sequence shown here is derived from an EMBL/GenBank/DDBJ whole genome shotgun (WGS) entry which is preliminary data.</text>
</comment>
<accession>A0A972NPG1</accession>
<dbReference type="InterPro" id="IPR017850">
    <property type="entry name" value="Alkaline_phosphatase_core_sf"/>
</dbReference>
<reference evidence="3 4" key="1">
    <citation type="submission" date="2019-11" db="EMBL/GenBank/DDBJ databases">
        <title>Metabolism of dissolved organic matter in forest soils.</title>
        <authorList>
            <person name="Cyle K.T."/>
            <person name="Wilhelm R.C."/>
            <person name="Martinez C.E."/>
        </authorList>
    </citation>
    <scope>NUCLEOTIDE SEQUENCE [LARGE SCALE GENOMIC DNA]</scope>
    <source>
        <strain evidence="3 4">5N</strain>
    </source>
</reference>
<dbReference type="Proteomes" id="UP000655523">
    <property type="component" value="Unassembled WGS sequence"/>
</dbReference>
<evidence type="ECO:0000256" key="2">
    <source>
        <dbReference type="SAM" id="MobiDB-lite"/>
    </source>
</evidence>
<sequence>MAMRKIDHVVVLMLENRSFDHIFGFRESVNGLKGNEFNLPDPSEPQSDANPAFQVDSNAPFAVLAGNGPGHSVNATNYQLVNDKAGPSAGLPPSNNGFVRNYRDELRHDHVSNPDPNTLQVVMQSFSANSLPSINALADAFCVCDNWFSEVPGPTQPNRFYMQAATSTGFALNNWKRVLDVRTIYNALEDAGFSWATYAFDSNEVLEFSQVNGKTQNFKLFDNAFKADVAAGTLPNYSFIIPRFFNSRDAAAPTGGLANSQHAPQDARYGDNLVADVYEALRGNPDVWAKSALIVTYDEHGGFYDHVAPPSQDVPNPDGLTSPTEGDPSFAPTFAFDRLGIRVPAVIASPWVKAQRVDSTRYQHTSVLATLNRMFGLGGFLTARDASANSFEALFAEVAELRNDTPVTLPRAALPQITVAEDDPRHPANQPLDPDQRDMLMRIYHLTQASQPATMTAAALPITQGDAHDFIRAAYKRHFGVAG</sequence>
<dbReference type="EMBL" id="WOEZ01000123">
    <property type="protein sequence ID" value="NPT57371.1"/>
    <property type="molecule type" value="Genomic_DNA"/>
</dbReference>
<dbReference type="Gene3D" id="3.40.720.10">
    <property type="entry name" value="Alkaline Phosphatase, subunit A"/>
    <property type="match status" value="2"/>
</dbReference>
<dbReference type="PANTHER" id="PTHR31956:SF1">
    <property type="entry name" value="NON-SPECIFIC PHOSPHOLIPASE C1"/>
    <property type="match status" value="1"/>
</dbReference>
<keyword evidence="4" id="KW-1185">Reference proteome</keyword>
<dbReference type="GO" id="GO:0042578">
    <property type="term" value="F:phosphoric ester hydrolase activity"/>
    <property type="evidence" value="ECO:0007669"/>
    <property type="project" value="UniProtKB-ARBA"/>
</dbReference>
<protein>
    <recommendedName>
        <fullName evidence="5">Phospholipase C</fullName>
    </recommendedName>
</protein>
<organism evidence="3 4">
    <name type="scientific">Paraburkholderia elongata</name>
    <dbReference type="NCBI Taxonomy" id="2675747"/>
    <lineage>
        <taxon>Bacteria</taxon>
        <taxon>Pseudomonadati</taxon>
        <taxon>Pseudomonadota</taxon>
        <taxon>Betaproteobacteria</taxon>
        <taxon>Burkholderiales</taxon>
        <taxon>Burkholderiaceae</taxon>
        <taxon>Paraburkholderia</taxon>
    </lineage>
</organism>
<feature type="region of interest" description="Disordered" evidence="2">
    <location>
        <begin position="306"/>
        <end position="327"/>
    </location>
</feature>
<gene>
    <name evidence="3" type="ORF">GNZ13_23070</name>
</gene>
<dbReference type="SUPFAM" id="SSF53649">
    <property type="entry name" value="Alkaline phosphatase-like"/>
    <property type="match status" value="1"/>
</dbReference>
<dbReference type="PANTHER" id="PTHR31956">
    <property type="entry name" value="NON-SPECIFIC PHOSPHOLIPASE C4-RELATED"/>
    <property type="match status" value="1"/>
</dbReference>